<dbReference type="VEuPathDB" id="FungiDB:PV08_09774"/>
<gene>
    <name evidence="1" type="ORF">PV08_09774</name>
</gene>
<dbReference type="AlphaFoldDB" id="A0A0D1ZHY4"/>
<sequence>MTTITVPTFAVNLNHTEYSASSVRQTKQIETSQEFTLIMTSLLDLPTEIRLQIWSYVVQPTIIYPCRCGRRCTTTQNLPSRDDSCCRPPMTYELCDNRILRVNHLIFAEAQPLVDKAGKDRVFVLCDNLSIDKFFQGLDRRDWKWVKHVTAELFIGWGKDCKDDWFLTQSHRWAKRYVAGSLSKYCQGREVSVQPAEEIKEDSNGRRTLKVDVYLS</sequence>
<keyword evidence="2" id="KW-1185">Reference proteome</keyword>
<dbReference type="HOGENOM" id="CLU_131057_0_0_1"/>
<evidence type="ECO:0000313" key="2">
    <source>
        <dbReference type="Proteomes" id="UP000053328"/>
    </source>
</evidence>
<dbReference type="Proteomes" id="UP000053328">
    <property type="component" value="Unassembled WGS sequence"/>
</dbReference>
<dbReference type="OrthoDB" id="3540486at2759"/>
<organism evidence="1 2">
    <name type="scientific">Exophiala spinifera</name>
    <dbReference type="NCBI Taxonomy" id="91928"/>
    <lineage>
        <taxon>Eukaryota</taxon>
        <taxon>Fungi</taxon>
        <taxon>Dikarya</taxon>
        <taxon>Ascomycota</taxon>
        <taxon>Pezizomycotina</taxon>
        <taxon>Eurotiomycetes</taxon>
        <taxon>Chaetothyriomycetidae</taxon>
        <taxon>Chaetothyriales</taxon>
        <taxon>Herpotrichiellaceae</taxon>
        <taxon>Exophiala</taxon>
    </lineage>
</organism>
<dbReference type="GeneID" id="27336857"/>
<reference evidence="1 2" key="1">
    <citation type="submission" date="2015-01" db="EMBL/GenBank/DDBJ databases">
        <title>The Genome Sequence of Exophiala spinifera CBS89968.</title>
        <authorList>
            <consortium name="The Broad Institute Genomics Platform"/>
            <person name="Cuomo C."/>
            <person name="de Hoog S."/>
            <person name="Gorbushina A."/>
            <person name="Stielow B."/>
            <person name="Teixiera M."/>
            <person name="Abouelleil A."/>
            <person name="Chapman S.B."/>
            <person name="Priest M."/>
            <person name="Young S.K."/>
            <person name="Wortman J."/>
            <person name="Nusbaum C."/>
            <person name="Birren B."/>
        </authorList>
    </citation>
    <scope>NUCLEOTIDE SEQUENCE [LARGE SCALE GENOMIC DNA]</scope>
    <source>
        <strain evidence="1 2">CBS 89968</strain>
    </source>
</reference>
<evidence type="ECO:0000313" key="1">
    <source>
        <dbReference type="EMBL" id="KIW12497.1"/>
    </source>
</evidence>
<accession>A0A0D1ZHY4</accession>
<name>A0A0D1ZHY4_9EURO</name>
<protein>
    <submittedName>
        <fullName evidence="1">Uncharacterized protein</fullName>
    </submittedName>
</protein>
<proteinExistence type="predicted"/>
<dbReference type="EMBL" id="KN847498">
    <property type="protein sequence ID" value="KIW12497.1"/>
    <property type="molecule type" value="Genomic_DNA"/>
</dbReference>
<dbReference type="RefSeq" id="XP_016232713.1">
    <property type="nucleotide sequence ID" value="XM_016384090.1"/>
</dbReference>